<sequence length="290" mass="33855">MPIYTNPFKLFDLPLDVDEAALKTHQSRIQERMQHNEETELVYIGHNKLQKKTVLRLLKELANYQTRQYHIAIYEYKKLLNFLEYGHLNYFRNSQPLTAIQDADFFKFIGPYFGYQYGETLLQAIKTQDKETLSLLSATSLPMVGDFEDACYKHANYYVESTIKELKKLQEKQGLNHMSERELLSYLPNRTIELYNMLPDYFYAARNLIGNEVYQLSIVLTQNAGRSDGASIMLKQGLKLKLDTTVRKNLESMLGQFSIKSKFPNFILIAVVFIAILFMMKYIETNFLGQ</sequence>
<keyword evidence="1" id="KW-0812">Transmembrane</keyword>
<gene>
    <name evidence="2" type="ORF">HELGO_WM41069</name>
</gene>
<protein>
    <submittedName>
        <fullName evidence="2">Uncharacterized protein</fullName>
    </submittedName>
</protein>
<keyword evidence="1" id="KW-1133">Transmembrane helix</keyword>
<organism evidence="2">
    <name type="scientific">uncultured Aureispira sp</name>
    <dbReference type="NCBI Taxonomy" id="1331704"/>
    <lineage>
        <taxon>Bacteria</taxon>
        <taxon>Pseudomonadati</taxon>
        <taxon>Bacteroidota</taxon>
        <taxon>Saprospiria</taxon>
        <taxon>Saprospirales</taxon>
        <taxon>Saprospiraceae</taxon>
        <taxon>Aureispira</taxon>
        <taxon>environmental samples</taxon>
    </lineage>
</organism>
<evidence type="ECO:0000313" key="2">
    <source>
        <dbReference type="EMBL" id="CAA6814337.1"/>
    </source>
</evidence>
<feature type="transmembrane region" description="Helical" evidence="1">
    <location>
        <begin position="263"/>
        <end position="283"/>
    </location>
</feature>
<proteinExistence type="predicted"/>
<keyword evidence="1" id="KW-0472">Membrane</keyword>
<reference evidence="2" key="1">
    <citation type="submission" date="2020-01" db="EMBL/GenBank/DDBJ databases">
        <authorList>
            <person name="Meier V. D."/>
            <person name="Meier V D."/>
        </authorList>
    </citation>
    <scope>NUCLEOTIDE SEQUENCE</scope>
    <source>
        <strain evidence="2">HLG_WM_MAG_10</strain>
    </source>
</reference>
<accession>A0A6S6TD50</accession>
<evidence type="ECO:0000256" key="1">
    <source>
        <dbReference type="SAM" id="Phobius"/>
    </source>
</evidence>
<dbReference type="EMBL" id="CACVAQ010000216">
    <property type="protein sequence ID" value="CAA6814337.1"/>
    <property type="molecule type" value="Genomic_DNA"/>
</dbReference>
<dbReference type="AlphaFoldDB" id="A0A6S6TD50"/>
<name>A0A6S6TD50_9BACT</name>